<evidence type="ECO:0000259" key="7">
    <source>
        <dbReference type="Pfam" id="PF00924"/>
    </source>
</evidence>
<dbReference type="InterPro" id="IPR010920">
    <property type="entry name" value="LSM_dom_sf"/>
</dbReference>
<evidence type="ECO:0000313" key="8">
    <source>
        <dbReference type="EMBL" id="RZS71369.1"/>
    </source>
</evidence>
<dbReference type="InterPro" id="IPR011014">
    <property type="entry name" value="MscS_channel_TM-2"/>
</dbReference>
<dbReference type="Gene3D" id="1.10.287.1260">
    <property type="match status" value="1"/>
</dbReference>
<reference evidence="8 9" key="1">
    <citation type="submission" date="2019-02" db="EMBL/GenBank/DDBJ databases">
        <title>Genomic Encyclopedia of Type Strains, Phase IV (KMG-IV): sequencing the most valuable type-strain genomes for metagenomic binning, comparative biology and taxonomic classification.</title>
        <authorList>
            <person name="Goeker M."/>
        </authorList>
    </citation>
    <scope>NUCLEOTIDE SEQUENCE [LARGE SCALE GENOMIC DNA]</scope>
    <source>
        <strain evidence="8 9">DSM 18116</strain>
    </source>
</reference>
<dbReference type="OrthoDB" id="9809206at2"/>
<organism evidence="8 9">
    <name type="scientific">Pseudobacter ginsenosidimutans</name>
    <dbReference type="NCBI Taxonomy" id="661488"/>
    <lineage>
        <taxon>Bacteria</taxon>
        <taxon>Pseudomonadati</taxon>
        <taxon>Bacteroidota</taxon>
        <taxon>Chitinophagia</taxon>
        <taxon>Chitinophagales</taxon>
        <taxon>Chitinophagaceae</taxon>
        <taxon>Pseudobacter</taxon>
    </lineage>
</organism>
<keyword evidence="4 6" id="KW-1133">Transmembrane helix</keyword>
<dbReference type="SUPFAM" id="SSF82861">
    <property type="entry name" value="Mechanosensitive channel protein MscS (YggB), transmembrane region"/>
    <property type="match status" value="1"/>
</dbReference>
<keyword evidence="9" id="KW-1185">Reference proteome</keyword>
<comment type="similarity">
    <text evidence="2">Belongs to the MscS (TC 1.A.23) family.</text>
</comment>
<evidence type="ECO:0000256" key="5">
    <source>
        <dbReference type="ARBA" id="ARBA00023136"/>
    </source>
</evidence>
<feature type="transmembrane region" description="Helical" evidence="6">
    <location>
        <begin position="58"/>
        <end position="79"/>
    </location>
</feature>
<feature type="transmembrane region" description="Helical" evidence="6">
    <location>
        <begin position="99"/>
        <end position="121"/>
    </location>
</feature>
<gene>
    <name evidence="8" type="ORF">EV199_3272</name>
</gene>
<proteinExistence type="inferred from homology"/>
<dbReference type="SUPFAM" id="SSF50182">
    <property type="entry name" value="Sm-like ribonucleoproteins"/>
    <property type="match status" value="1"/>
</dbReference>
<evidence type="ECO:0000256" key="2">
    <source>
        <dbReference type="ARBA" id="ARBA00008017"/>
    </source>
</evidence>
<dbReference type="GO" id="GO:0008381">
    <property type="term" value="F:mechanosensitive monoatomic ion channel activity"/>
    <property type="evidence" value="ECO:0007669"/>
    <property type="project" value="UniProtKB-ARBA"/>
</dbReference>
<comment type="subcellular location">
    <subcellularLocation>
        <location evidence="1">Membrane</location>
        <topology evidence="1">Multi-pass membrane protein</topology>
    </subcellularLocation>
</comment>
<dbReference type="Gene3D" id="2.30.30.60">
    <property type="match status" value="1"/>
</dbReference>
<keyword evidence="3 6" id="KW-0812">Transmembrane</keyword>
<keyword evidence="5 6" id="KW-0472">Membrane</keyword>
<sequence>MDKFLDTVILDNTIRSYLMVAGTILLVLFLKRYLSRYIAGLLFRVVRKIARGIDKPSFVNLVVSPLETFLLLVVSIISLDKLSFPEVLNVKVYKISLHSLIDGLAIIVVIITFIWLLLRIIDFVAMILHQKAEQANDQQDNQLVVFFKDFFKVMFVIIGFLMVLKFAFSYPITNLITALSIGGAAIALSTRESLENLIASFIIFIDKPFMVGDIVKVQSITGTVEKIGLRSTRIRTDQKTYVTMPNKQMVDSVMDNLSLRTQRRGFMQLELNADTPKEAVQQLVLGIQHLLQLRKDQIESSSVFLADIVKNSFIVQLEFFTAPIPVADFNAVRQDLFLSIIDLMEEMNIRLAAKENEIVVTKES</sequence>
<dbReference type="Proteomes" id="UP000293874">
    <property type="component" value="Unassembled WGS sequence"/>
</dbReference>
<protein>
    <submittedName>
        <fullName evidence="8">MscS family membrane protein</fullName>
    </submittedName>
</protein>
<dbReference type="Pfam" id="PF00924">
    <property type="entry name" value="MS_channel_2nd"/>
    <property type="match status" value="1"/>
</dbReference>
<dbReference type="GO" id="GO:0016020">
    <property type="term" value="C:membrane"/>
    <property type="evidence" value="ECO:0007669"/>
    <property type="project" value="UniProtKB-SubCell"/>
</dbReference>
<dbReference type="AlphaFoldDB" id="A0A4Q7MTV9"/>
<dbReference type="RefSeq" id="WP_130541882.1">
    <property type="nucleotide sequence ID" value="NZ_CP042431.1"/>
</dbReference>
<accession>A0A4Q7MTV9</accession>
<evidence type="ECO:0000256" key="1">
    <source>
        <dbReference type="ARBA" id="ARBA00004141"/>
    </source>
</evidence>
<comment type="caution">
    <text evidence="8">The sequence shown here is derived from an EMBL/GenBank/DDBJ whole genome shotgun (WGS) entry which is preliminary data.</text>
</comment>
<evidence type="ECO:0000313" key="9">
    <source>
        <dbReference type="Proteomes" id="UP000293874"/>
    </source>
</evidence>
<dbReference type="InterPro" id="IPR045042">
    <property type="entry name" value="YnaI-like"/>
</dbReference>
<feature type="domain" description="Mechanosensitive ion channel MscS" evidence="7">
    <location>
        <begin position="193"/>
        <end position="258"/>
    </location>
</feature>
<feature type="transmembrane region" description="Helical" evidence="6">
    <location>
        <begin position="142"/>
        <end position="162"/>
    </location>
</feature>
<dbReference type="PANTHER" id="PTHR43634:SF2">
    <property type="entry name" value="LOW CONDUCTANCE MECHANOSENSITIVE CHANNEL YNAI"/>
    <property type="match status" value="1"/>
</dbReference>
<evidence type="ECO:0000256" key="6">
    <source>
        <dbReference type="SAM" id="Phobius"/>
    </source>
</evidence>
<name>A0A4Q7MTV9_9BACT</name>
<dbReference type="EMBL" id="SGXA01000002">
    <property type="protein sequence ID" value="RZS71369.1"/>
    <property type="molecule type" value="Genomic_DNA"/>
</dbReference>
<dbReference type="InterPro" id="IPR006685">
    <property type="entry name" value="MscS_channel_2nd"/>
</dbReference>
<evidence type="ECO:0000256" key="4">
    <source>
        <dbReference type="ARBA" id="ARBA00022989"/>
    </source>
</evidence>
<dbReference type="PANTHER" id="PTHR43634">
    <property type="entry name" value="OW CONDUCTANCE MECHANOSENSITIVE CHANNEL"/>
    <property type="match status" value="1"/>
</dbReference>
<feature type="transmembrane region" description="Helical" evidence="6">
    <location>
        <begin position="14"/>
        <end position="34"/>
    </location>
</feature>
<dbReference type="InterPro" id="IPR023408">
    <property type="entry name" value="MscS_beta-dom_sf"/>
</dbReference>
<evidence type="ECO:0000256" key="3">
    <source>
        <dbReference type="ARBA" id="ARBA00022692"/>
    </source>
</evidence>